<dbReference type="InterPro" id="IPR050553">
    <property type="entry name" value="Thioredoxin_ResA/DsbE_sf"/>
</dbReference>
<dbReference type="PROSITE" id="PS51352">
    <property type="entry name" value="THIOREDOXIN_2"/>
    <property type="match status" value="1"/>
</dbReference>
<evidence type="ECO:0000256" key="3">
    <source>
        <dbReference type="ARBA" id="ARBA00022968"/>
    </source>
</evidence>
<name>A0A401UKX8_9CLOT</name>
<dbReference type="SUPFAM" id="SSF52833">
    <property type="entry name" value="Thioredoxin-like"/>
    <property type="match status" value="1"/>
</dbReference>
<keyword evidence="5" id="KW-0676">Redox-active center</keyword>
<evidence type="ECO:0000259" key="8">
    <source>
        <dbReference type="PROSITE" id="PS51352"/>
    </source>
</evidence>
<dbReference type="CDD" id="cd02966">
    <property type="entry name" value="TlpA_like_family"/>
    <property type="match status" value="1"/>
</dbReference>
<keyword evidence="3" id="KW-0735">Signal-anchor</keyword>
<keyword evidence="3" id="KW-0812">Transmembrane</keyword>
<feature type="signal peptide" evidence="7">
    <location>
        <begin position="1"/>
        <end position="22"/>
    </location>
</feature>
<dbReference type="Pfam" id="PF08534">
    <property type="entry name" value="Redoxin"/>
    <property type="match status" value="1"/>
</dbReference>
<dbReference type="GO" id="GO:0017004">
    <property type="term" value="P:cytochrome complex assembly"/>
    <property type="evidence" value="ECO:0007669"/>
    <property type="project" value="UniProtKB-KW"/>
</dbReference>
<proteinExistence type="predicted"/>
<feature type="domain" description="Thioredoxin" evidence="8">
    <location>
        <begin position="216"/>
        <end position="361"/>
    </location>
</feature>
<dbReference type="RefSeq" id="WP_125000177.1">
    <property type="nucleotide sequence ID" value="NZ_BHYK01000008.1"/>
</dbReference>
<dbReference type="InterPro" id="IPR013740">
    <property type="entry name" value="Redoxin"/>
</dbReference>
<dbReference type="GO" id="GO:0016491">
    <property type="term" value="F:oxidoreductase activity"/>
    <property type="evidence" value="ECO:0007669"/>
    <property type="project" value="InterPro"/>
</dbReference>
<feature type="region of interest" description="Disordered" evidence="6">
    <location>
        <begin position="26"/>
        <end position="45"/>
    </location>
</feature>
<dbReference type="InterPro" id="IPR013766">
    <property type="entry name" value="Thioredoxin_domain"/>
</dbReference>
<keyword evidence="10" id="KW-1185">Reference proteome</keyword>
<dbReference type="Gene3D" id="3.40.30.10">
    <property type="entry name" value="Glutaredoxin"/>
    <property type="match status" value="1"/>
</dbReference>
<evidence type="ECO:0000256" key="1">
    <source>
        <dbReference type="ARBA" id="ARBA00004196"/>
    </source>
</evidence>
<dbReference type="EMBL" id="BHYK01000008">
    <property type="protein sequence ID" value="GCD10122.1"/>
    <property type="molecule type" value="Genomic_DNA"/>
</dbReference>
<organism evidence="9 10">
    <name type="scientific">Clostridium tagluense</name>
    <dbReference type="NCBI Taxonomy" id="360422"/>
    <lineage>
        <taxon>Bacteria</taxon>
        <taxon>Bacillati</taxon>
        <taxon>Bacillota</taxon>
        <taxon>Clostridia</taxon>
        <taxon>Eubacteriales</taxon>
        <taxon>Clostridiaceae</taxon>
        <taxon>Clostridium</taxon>
    </lineage>
</organism>
<gene>
    <name evidence="9" type="ORF">Ctaglu_17450</name>
</gene>
<feature type="chain" id="PRO_5038546491" evidence="7">
    <location>
        <begin position="23"/>
        <end position="365"/>
    </location>
</feature>
<keyword evidence="7" id="KW-0732">Signal</keyword>
<evidence type="ECO:0000256" key="4">
    <source>
        <dbReference type="ARBA" id="ARBA00023157"/>
    </source>
</evidence>
<dbReference type="GO" id="GO:0030313">
    <property type="term" value="C:cell envelope"/>
    <property type="evidence" value="ECO:0007669"/>
    <property type="project" value="UniProtKB-SubCell"/>
</dbReference>
<evidence type="ECO:0000313" key="9">
    <source>
        <dbReference type="EMBL" id="GCD10122.1"/>
    </source>
</evidence>
<evidence type="ECO:0000256" key="7">
    <source>
        <dbReference type="SAM" id="SignalP"/>
    </source>
</evidence>
<protein>
    <submittedName>
        <fullName evidence="9">Oxidoreductase</fullName>
    </submittedName>
</protein>
<dbReference type="PANTHER" id="PTHR42852:SF6">
    <property type="entry name" value="THIOL:DISULFIDE INTERCHANGE PROTEIN DSBE"/>
    <property type="match status" value="1"/>
</dbReference>
<dbReference type="OrthoDB" id="9809733at2"/>
<dbReference type="InterPro" id="IPR036249">
    <property type="entry name" value="Thioredoxin-like_sf"/>
</dbReference>
<dbReference type="PROSITE" id="PS51257">
    <property type="entry name" value="PROKAR_LIPOPROTEIN"/>
    <property type="match status" value="1"/>
</dbReference>
<sequence>MKRKFLTILIVGVLCISMVACNKQTKENSKQTQNKTEQTETKKEDAGKKFENLGIEYKLPDKWKAKEKNIDLLGLDGEENIIGQLMFSFIATETMDKMEKLNKDSQKIPETDKIKIEKFQTDLMNLLKENKELCTIVTIDKSKTPGKVQKELFAKFKNKDLIGKEANFEIYLLHNDVPEESGLSDKSKKDFKEVYGEIKNFKSLIKTSKPVSEKEKLNKYKKFEFKTKTLDGKEIDSSIFKGSKLTMINIWATYCGPCIQEMPDLQKLYEEVKGEKINVIGLVSDTPDEDNEELAKKILEKKGAKFTNIIPDESIKNNILKDVSGVPTTLFVDSEGNIVGDFLVGSHSKEDYKKEIQARLKSIKN</sequence>
<keyword evidence="2" id="KW-0201">Cytochrome c-type biogenesis</keyword>
<accession>A0A401UKX8</accession>
<evidence type="ECO:0000256" key="2">
    <source>
        <dbReference type="ARBA" id="ARBA00022748"/>
    </source>
</evidence>
<dbReference type="AlphaFoldDB" id="A0A401UKX8"/>
<comment type="subcellular location">
    <subcellularLocation>
        <location evidence="1">Cell envelope</location>
    </subcellularLocation>
</comment>
<evidence type="ECO:0000256" key="5">
    <source>
        <dbReference type="ARBA" id="ARBA00023284"/>
    </source>
</evidence>
<dbReference type="Proteomes" id="UP000287872">
    <property type="component" value="Unassembled WGS sequence"/>
</dbReference>
<evidence type="ECO:0000256" key="6">
    <source>
        <dbReference type="SAM" id="MobiDB-lite"/>
    </source>
</evidence>
<dbReference type="PANTHER" id="PTHR42852">
    <property type="entry name" value="THIOL:DISULFIDE INTERCHANGE PROTEIN DSBE"/>
    <property type="match status" value="1"/>
</dbReference>
<keyword evidence="4" id="KW-1015">Disulfide bond</keyword>
<evidence type="ECO:0000313" key="10">
    <source>
        <dbReference type="Proteomes" id="UP000287872"/>
    </source>
</evidence>
<reference evidence="9 10" key="1">
    <citation type="submission" date="2018-11" db="EMBL/GenBank/DDBJ databases">
        <title>Genome sequencing and assembly of Clostridium tagluense strain A121.</title>
        <authorList>
            <person name="Murakami T."/>
            <person name="Segawa T."/>
            <person name="Shcherbakova V.A."/>
            <person name="Mori H."/>
            <person name="Yoshimura Y."/>
        </authorList>
    </citation>
    <scope>NUCLEOTIDE SEQUENCE [LARGE SCALE GENOMIC DNA]</scope>
    <source>
        <strain evidence="9 10">A121</strain>
    </source>
</reference>
<comment type="caution">
    <text evidence="9">The sequence shown here is derived from an EMBL/GenBank/DDBJ whole genome shotgun (WGS) entry which is preliminary data.</text>
</comment>